<organism evidence="1 2">
    <name type="scientific">Brassica cretica</name>
    <name type="common">Mustard</name>
    <dbReference type="NCBI Taxonomy" id="69181"/>
    <lineage>
        <taxon>Eukaryota</taxon>
        <taxon>Viridiplantae</taxon>
        <taxon>Streptophyta</taxon>
        <taxon>Embryophyta</taxon>
        <taxon>Tracheophyta</taxon>
        <taxon>Spermatophyta</taxon>
        <taxon>Magnoliopsida</taxon>
        <taxon>eudicotyledons</taxon>
        <taxon>Gunneridae</taxon>
        <taxon>Pentapetalae</taxon>
        <taxon>rosids</taxon>
        <taxon>malvids</taxon>
        <taxon>Brassicales</taxon>
        <taxon>Brassicaceae</taxon>
        <taxon>Brassiceae</taxon>
        <taxon>Brassica</taxon>
    </lineage>
</organism>
<dbReference type="Proteomes" id="UP000712600">
    <property type="component" value="Unassembled WGS sequence"/>
</dbReference>
<reference evidence="1" key="1">
    <citation type="submission" date="2019-12" db="EMBL/GenBank/DDBJ databases">
        <title>Genome sequencing and annotation of Brassica cretica.</title>
        <authorList>
            <person name="Studholme D.J."/>
            <person name="Sarris P."/>
        </authorList>
    </citation>
    <scope>NUCLEOTIDE SEQUENCE</scope>
    <source>
        <strain evidence="1">PFS-109/04</strain>
        <tissue evidence="1">Leaf</tissue>
    </source>
</reference>
<comment type="caution">
    <text evidence="1">The sequence shown here is derived from an EMBL/GenBank/DDBJ whole genome shotgun (WGS) entry which is preliminary data.</text>
</comment>
<evidence type="ECO:0000313" key="2">
    <source>
        <dbReference type="Proteomes" id="UP000712600"/>
    </source>
</evidence>
<evidence type="ECO:0000313" key="1">
    <source>
        <dbReference type="EMBL" id="KAF3572624.1"/>
    </source>
</evidence>
<protein>
    <submittedName>
        <fullName evidence="1">Uncharacterized protein</fullName>
    </submittedName>
</protein>
<dbReference type="AlphaFoldDB" id="A0A8S9RHQ8"/>
<sequence>MECGGSETFGLAMQIVWGVDAETFAFDAALEGGGIETECTSDAAYVYPAEMWLHKERSLQSIPMNPQMLHELWADVFLP</sequence>
<dbReference type="EMBL" id="QGKX02000095">
    <property type="protein sequence ID" value="KAF3572624.1"/>
    <property type="molecule type" value="Genomic_DNA"/>
</dbReference>
<proteinExistence type="predicted"/>
<accession>A0A8S9RHQ8</accession>
<gene>
    <name evidence="1" type="ORF">F2Q69_00063612</name>
</gene>
<name>A0A8S9RHQ8_BRACR</name>